<dbReference type="PANTHER" id="PTHR13200">
    <property type="entry name" value="EEF1A LYSINE METHYLTRANSFERASE 1"/>
    <property type="match status" value="1"/>
</dbReference>
<dbReference type="GO" id="GO:0005737">
    <property type="term" value="C:cytoplasm"/>
    <property type="evidence" value="ECO:0007669"/>
    <property type="project" value="UniProtKB-SubCell"/>
</dbReference>
<name>A0A0N4UEE1_DRAME</name>
<dbReference type="AlphaFoldDB" id="A0A0N4UEE1"/>
<dbReference type="Proteomes" id="UP000274756">
    <property type="component" value="Unassembled WGS sequence"/>
</dbReference>
<keyword evidence="3" id="KW-0489">Methyltransferase</keyword>
<reference evidence="8" key="1">
    <citation type="submission" date="2017-02" db="UniProtKB">
        <authorList>
            <consortium name="WormBaseParasite"/>
        </authorList>
    </citation>
    <scope>IDENTIFICATION</scope>
</reference>
<dbReference type="InterPro" id="IPR019369">
    <property type="entry name" value="Efm5/EEF1AKMT1"/>
</dbReference>
<evidence type="ECO:0000256" key="2">
    <source>
        <dbReference type="ARBA" id="ARBA00022490"/>
    </source>
</evidence>
<evidence type="ECO:0000256" key="3">
    <source>
        <dbReference type="ARBA" id="ARBA00022603"/>
    </source>
</evidence>
<dbReference type="PROSITE" id="PS00092">
    <property type="entry name" value="N6_MTASE"/>
    <property type="match status" value="1"/>
</dbReference>
<protein>
    <submittedName>
        <fullName evidence="8">Protein-lysine N-methyltransferase</fullName>
    </submittedName>
</protein>
<dbReference type="GO" id="GO:0016279">
    <property type="term" value="F:protein-lysine N-methyltransferase activity"/>
    <property type="evidence" value="ECO:0007669"/>
    <property type="project" value="InterPro"/>
</dbReference>
<dbReference type="Pfam" id="PF10237">
    <property type="entry name" value="N6-adenineMlase"/>
    <property type="match status" value="1"/>
</dbReference>
<evidence type="ECO:0000256" key="1">
    <source>
        <dbReference type="ARBA" id="ARBA00004496"/>
    </source>
</evidence>
<dbReference type="InterPro" id="IPR041370">
    <property type="entry name" value="Mlase_EEF1AKMT1/ZCCHC4"/>
</dbReference>
<accession>A0A0N4UEE1</accession>
<dbReference type="GO" id="GO:0032259">
    <property type="term" value="P:methylation"/>
    <property type="evidence" value="ECO:0007669"/>
    <property type="project" value="UniProtKB-KW"/>
</dbReference>
<dbReference type="OrthoDB" id="206354at2759"/>
<keyword evidence="7" id="KW-1185">Reference proteome</keyword>
<keyword evidence="4" id="KW-0808">Transferase</keyword>
<dbReference type="EMBL" id="UYYG01001180">
    <property type="protein sequence ID" value="VDN59362.1"/>
    <property type="molecule type" value="Genomic_DNA"/>
</dbReference>
<organism evidence="6 8">
    <name type="scientific">Dracunculus medinensis</name>
    <name type="common">Guinea worm</name>
    <dbReference type="NCBI Taxonomy" id="318479"/>
    <lineage>
        <taxon>Eukaryota</taxon>
        <taxon>Metazoa</taxon>
        <taxon>Ecdysozoa</taxon>
        <taxon>Nematoda</taxon>
        <taxon>Chromadorea</taxon>
        <taxon>Rhabditida</taxon>
        <taxon>Spirurina</taxon>
        <taxon>Dracunculoidea</taxon>
        <taxon>Dracunculidae</taxon>
        <taxon>Dracunculus</taxon>
    </lineage>
</organism>
<evidence type="ECO:0000313" key="8">
    <source>
        <dbReference type="WBParaSite" id="DME_0000574201-mRNA-1"/>
    </source>
</evidence>
<gene>
    <name evidence="5" type="ORF">DME_LOCUS9335</name>
</gene>
<evidence type="ECO:0000313" key="7">
    <source>
        <dbReference type="Proteomes" id="UP000274756"/>
    </source>
</evidence>
<dbReference type="PANTHER" id="PTHR13200:SF0">
    <property type="entry name" value="EEF1A LYSINE METHYLTRANSFERASE 1"/>
    <property type="match status" value="1"/>
</dbReference>
<proteinExistence type="predicted"/>
<keyword evidence="2" id="KW-0963">Cytoplasm</keyword>
<dbReference type="InterPro" id="IPR002052">
    <property type="entry name" value="DNA_methylase_N6_adenine_CS"/>
</dbReference>
<dbReference type="GO" id="GO:0003676">
    <property type="term" value="F:nucleic acid binding"/>
    <property type="evidence" value="ECO:0007669"/>
    <property type="project" value="InterPro"/>
</dbReference>
<dbReference type="STRING" id="318479.A0A0N4UEE1"/>
<evidence type="ECO:0000313" key="5">
    <source>
        <dbReference type="EMBL" id="VDN59362.1"/>
    </source>
</evidence>
<evidence type="ECO:0000313" key="6">
    <source>
        <dbReference type="Proteomes" id="UP000038040"/>
    </source>
</evidence>
<reference evidence="5 7" key="2">
    <citation type="submission" date="2018-11" db="EMBL/GenBank/DDBJ databases">
        <authorList>
            <consortium name="Pathogen Informatics"/>
        </authorList>
    </citation>
    <scope>NUCLEOTIDE SEQUENCE [LARGE SCALE GENOMIC DNA]</scope>
</reference>
<dbReference type="WBParaSite" id="DME_0000574201-mRNA-1">
    <property type="protein sequence ID" value="DME_0000574201-mRNA-1"/>
    <property type="gene ID" value="DME_0000574201"/>
</dbReference>
<evidence type="ECO:0000256" key="4">
    <source>
        <dbReference type="ARBA" id="ARBA00022679"/>
    </source>
</evidence>
<comment type="subcellular location">
    <subcellularLocation>
        <location evidence="1">Cytoplasm</location>
    </subcellularLocation>
</comment>
<dbReference type="Proteomes" id="UP000038040">
    <property type="component" value="Unplaced"/>
</dbReference>
<sequence>MENITKDDESNGIDIFDELSPNTLLALCKFYMQREENFNDNNLMENWQASFSYFWLSQFWYSDETVQKFSNECSSIVKENGHVACVCCPSLLPAILANEIFKKKCASVKLFEFDERFASKYPREFIHYDYRVPLTIERCYHGIFDVILVDPPFLSEECFINIAQTVKLLKHDINAKILVSTGIVMESLVRFFMYILFQVKQLYNTIRSSFVPTHASKIANEFACFTNYPTQTF</sequence>